<dbReference type="PANTHER" id="PTHR43806">
    <property type="entry name" value="PEPTIDASE S8"/>
    <property type="match status" value="1"/>
</dbReference>
<evidence type="ECO:0000259" key="9">
    <source>
        <dbReference type="Pfam" id="PF00082"/>
    </source>
</evidence>
<evidence type="ECO:0000256" key="3">
    <source>
        <dbReference type="ARBA" id="ARBA00022801"/>
    </source>
</evidence>
<feature type="region of interest" description="Disordered" evidence="7">
    <location>
        <begin position="363"/>
        <end position="384"/>
    </location>
</feature>
<keyword evidence="8" id="KW-0732">Signal</keyword>
<name>A0ABW2BUL3_9PSEU</name>
<dbReference type="InterPro" id="IPR015500">
    <property type="entry name" value="Peptidase_S8_subtilisin-rel"/>
</dbReference>
<proteinExistence type="inferred from homology"/>
<keyword evidence="3 5" id="KW-0378">Hydrolase</keyword>
<evidence type="ECO:0000256" key="1">
    <source>
        <dbReference type="ARBA" id="ARBA00011073"/>
    </source>
</evidence>
<feature type="domain" description="Peptidase S8/S53" evidence="9">
    <location>
        <begin position="147"/>
        <end position="464"/>
    </location>
</feature>
<dbReference type="Proteomes" id="UP001596337">
    <property type="component" value="Unassembled WGS sequence"/>
</dbReference>
<reference evidence="11" key="1">
    <citation type="journal article" date="2019" name="Int. J. Syst. Evol. Microbiol.">
        <title>The Global Catalogue of Microorganisms (GCM) 10K type strain sequencing project: providing services to taxonomists for standard genome sequencing and annotation.</title>
        <authorList>
            <consortium name="The Broad Institute Genomics Platform"/>
            <consortium name="The Broad Institute Genome Sequencing Center for Infectious Disease"/>
            <person name="Wu L."/>
            <person name="Ma J."/>
        </authorList>
    </citation>
    <scope>NUCLEOTIDE SEQUENCE [LARGE SCALE GENOMIC DNA]</scope>
    <source>
        <strain evidence="11">KCTC 32255</strain>
    </source>
</reference>
<keyword evidence="11" id="KW-1185">Reference proteome</keyword>
<dbReference type="PANTHER" id="PTHR43806:SF11">
    <property type="entry name" value="CEREVISIN-RELATED"/>
    <property type="match status" value="1"/>
</dbReference>
<accession>A0ABW2BUL3</accession>
<keyword evidence="2 5" id="KW-0645">Protease</keyword>
<comment type="similarity">
    <text evidence="1 5 6">Belongs to the peptidase S8 family.</text>
</comment>
<feature type="chain" id="PRO_5045418181" evidence="8">
    <location>
        <begin position="27"/>
        <end position="518"/>
    </location>
</feature>
<feature type="region of interest" description="Disordered" evidence="7">
    <location>
        <begin position="496"/>
        <end position="518"/>
    </location>
</feature>
<organism evidence="10 11">
    <name type="scientific">Haloechinothrix salitolerans</name>
    <dbReference type="NCBI Taxonomy" id="926830"/>
    <lineage>
        <taxon>Bacteria</taxon>
        <taxon>Bacillati</taxon>
        <taxon>Actinomycetota</taxon>
        <taxon>Actinomycetes</taxon>
        <taxon>Pseudonocardiales</taxon>
        <taxon>Pseudonocardiaceae</taxon>
        <taxon>Haloechinothrix</taxon>
    </lineage>
</organism>
<feature type="active site" description="Charge relay system" evidence="5">
    <location>
        <position position="423"/>
    </location>
</feature>
<dbReference type="PROSITE" id="PS51892">
    <property type="entry name" value="SUBTILASE"/>
    <property type="match status" value="1"/>
</dbReference>
<sequence length="518" mass="52426">MSQRGRLARIASIAFVVLMFFGPASAAANPLGGLADTAPIDPWLASKLDAVSATEDLTVLIHGTSLAAARSGAERAGLERLGDLERIGVTIARGTPPQVTLAARQAGVSYVEGNQPIELFTTSSHDATRGSEVLTDSFARSGTRLDGSGVSVAVIDTGVDPTHPFFQTENGDSIVVANLKYLCGVVRTNLDACFTDVGPLVDTDTLSAGGHGTHVNGIVAGQPTELAGGATASGAAPGARLVSLSMGAGLAIINANMALEWVLNNHEAPCGDGVSAAECPPIKVTNNSYGPASGGSFNPESATAKLQRELAAQGVVTVWANGNGGGDGSVNRANPPGQDPTPGIISAASYFDKDTGTRDGVLSGYSSRGDRTEPSTWPDISAPGENITSACRPQLAICSSGGAPQSGKNVKDVAAFNTISGTSMAAPHIAGIVAQLFQLDPSATPGDVEHALKSTAYRYEDGAPYRDVGDYRSSYDKGTGLADVVGAVEALGGHQAMAEAGSDSSSDTDSEPAATCGG</sequence>
<protein>
    <submittedName>
        <fullName evidence="10">S8 family serine peptidase</fullName>
    </submittedName>
</protein>
<dbReference type="InterPro" id="IPR036852">
    <property type="entry name" value="Peptidase_S8/S53_dom_sf"/>
</dbReference>
<feature type="active site" description="Charge relay system" evidence="5">
    <location>
        <position position="211"/>
    </location>
</feature>
<feature type="active site" description="Charge relay system" evidence="5">
    <location>
        <position position="156"/>
    </location>
</feature>
<evidence type="ECO:0000256" key="6">
    <source>
        <dbReference type="RuleBase" id="RU003355"/>
    </source>
</evidence>
<evidence type="ECO:0000256" key="2">
    <source>
        <dbReference type="ARBA" id="ARBA00022670"/>
    </source>
</evidence>
<dbReference type="RefSeq" id="WP_345407508.1">
    <property type="nucleotide sequence ID" value="NZ_BAABLA010000123.1"/>
</dbReference>
<dbReference type="PROSITE" id="PS00136">
    <property type="entry name" value="SUBTILASE_ASP"/>
    <property type="match status" value="1"/>
</dbReference>
<dbReference type="PROSITE" id="PS00138">
    <property type="entry name" value="SUBTILASE_SER"/>
    <property type="match status" value="1"/>
</dbReference>
<dbReference type="InterPro" id="IPR023827">
    <property type="entry name" value="Peptidase_S8_Asp-AS"/>
</dbReference>
<dbReference type="InterPro" id="IPR023828">
    <property type="entry name" value="Peptidase_S8_Ser-AS"/>
</dbReference>
<keyword evidence="4 5" id="KW-0720">Serine protease</keyword>
<dbReference type="InterPro" id="IPR000209">
    <property type="entry name" value="Peptidase_S8/S53_dom"/>
</dbReference>
<dbReference type="EMBL" id="JBHSXX010000001">
    <property type="protein sequence ID" value="MFC6866259.1"/>
    <property type="molecule type" value="Genomic_DNA"/>
</dbReference>
<evidence type="ECO:0000256" key="8">
    <source>
        <dbReference type="SAM" id="SignalP"/>
    </source>
</evidence>
<gene>
    <name evidence="10" type="ORF">ACFQGD_03790</name>
</gene>
<dbReference type="SUPFAM" id="SSF52743">
    <property type="entry name" value="Subtilisin-like"/>
    <property type="match status" value="1"/>
</dbReference>
<dbReference type="Gene3D" id="3.40.50.200">
    <property type="entry name" value="Peptidase S8/S53 domain"/>
    <property type="match status" value="1"/>
</dbReference>
<evidence type="ECO:0000313" key="11">
    <source>
        <dbReference type="Proteomes" id="UP001596337"/>
    </source>
</evidence>
<evidence type="ECO:0000256" key="7">
    <source>
        <dbReference type="SAM" id="MobiDB-lite"/>
    </source>
</evidence>
<dbReference type="InterPro" id="IPR050131">
    <property type="entry name" value="Peptidase_S8_subtilisin-like"/>
</dbReference>
<dbReference type="Pfam" id="PF00082">
    <property type="entry name" value="Peptidase_S8"/>
    <property type="match status" value="1"/>
</dbReference>
<evidence type="ECO:0000256" key="5">
    <source>
        <dbReference type="PROSITE-ProRule" id="PRU01240"/>
    </source>
</evidence>
<dbReference type="PRINTS" id="PR00723">
    <property type="entry name" value="SUBTILISIN"/>
</dbReference>
<evidence type="ECO:0000313" key="10">
    <source>
        <dbReference type="EMBL" id="MFC6866259.1"/>
    </source>
</evidence>
<evidence type="ECO:0000256" key="4">
    <source>
        <dbReference type="ARBA" id="ARBA00022825"/>
    </source>
</evidence>
<comment type="caution">
    <text evidence="10">The sequence shown here is derived from an EMBL/GenBank/DDBJ whole genome shotgun (WGS) entry which is preliminary data.</text>
</comment>
<feature type="signal peptide" evidence="8">
    <location>
        <begin position="1"/>
        <end position="26"/>
    </location>
</feature>